<dbReference type="AlphaFoldDB" id="B5I9G1"/>
<feature type="domain" description="Peptidase C-terminal archaeal/bacterial" evidence="1">
    <location>
        <begin position="276"/>
        <end position="338"/>
    </location>
</feature>
<dbReference type="HOGENOM" id="CLU_670136_0_0_2"/>
<protein>
    <submittedName>
        <fullName evidence="2">Peptidase domain protein</fullName>
    </submittedName>
</protein>
<dbReference type="Proteomes" id="UP000001400">
    <property type="component" value="Chromosome"/>
</dbReference>
<dbReference type="InterPro" id="IPR007280">
    <property type="entry name" value="Peptidase_C_arc/bac"/>
</dbReference>
<accession>B5I9G1</accession>
<dbReference type="EMBL" id="CP001941">
    <property type="protein sequence ID" value="ADD08570.1"/>
    <property type="molecule type" value="Genomic_DNA"/>
</dbReference>
<evidence type="ECO:0000259" key="1">
    <source>
        <dbReference type="Pfam" id="PF04151"/>
    </source>
</evidence>
<dbReference type="STRING" id="439481.Aboo_0761"/>
<dbReference type="KEGG" id="abi:Aboo_0761"/>
<gene>
    <name evidence="2" type="ordered locus">Aboo_0761</name>
</gene>
<dbReference type="GeneID" id="8827710"/>
<evidence type="ECO:0000313" key="2">
    <source>
        <dbReference type="EMBL" id="ADD08570.1"/>
    </source>
</evidence>
<dbReference type="SUPFAM" id="SSF89260">
    <property type="entry name" value="Collagen-binding domain"/>
    <property type="match status" value="1"/>
</dbReference>
<dbReference type="Pfam" id="PF04151">
    <property type="entry name" value="PPC"/>
    <property type="match status" value="1"/>
</dbReference>
<dbReference type="Gene3D" id="2.60.120.380">
    <property type="match status" value="2"/>
</dbReference>
<organism evidence="2 3">
    <name type="scientific">Aciduliprofundum boonei (strain DSM 19572 / T469)</name>
    <dbReference type="NCBI Taxonomy" id="439481"/>
    <lineage>
        <taxon>Archaea</taxon>
        <taxon>Methanobacteriati</taxon>
        <taxon>Thermoplasmatota</taxon>
        <taxon>DHVE2 group</taxon>
        <taxon>Candidatus Aciduliprofundum</taxon>
    </lineage>
</organism>
<dbReference type="RefSeq" id="WP_008082586.1">
    <property type="nucleotide sequence ID" value="NC_013926.1"/>
</dbReference>
<name>B5I9G1_ACIB4</name>
<evidence type="ECO:0000313" key="3">
    <source>
        <dbReference type="Proteomes" id="UP000001400"/>
    </source>
</evidence>
<keyword evidence="3" id="KW-1185">Reference proteome</keyword>
<reference evidence="2" key="1">
    <citation type="submission" date="2010-02" db="EMBL/GenBank/DDBJ databases">
        <title>Complete sequence of Aciduliprofundum boonei T469.</title>
        <authorList>
            <consortium name="US DOE Joint Genome Institute"/>
            <person name="Lucas S."/>
            <person name="Copeland A."/>
            <person name="Lapidus A."/>
            <person name="Cheng J.-F."/>
            <person name="Bruce D."/>
            <person name="Goodwin L."/>
            <person name="Pitluck S."/>
            <person name="Saunders E."/>
            <person name="Detter J.C."/>
            <person name="Han C."/>
            <person name="Tapia R."/>
            <person name="Land M."/>
            <person name="Hauser L."/>
            <person name="Kyrpides N."/>
            <person name="Mikhailova N."/>
            <person name="Flores G."/>
            <person name="Reysenbach A.-L."/>
            <person name="Woyke T."/>
        </authorList>
    </citation>
    <scope>NUCLEOTIDE SEQUENCE</scope>
    <source>
        <strain evidence="2">T469</strain>
    </source>
</reference>
<sequence length="410" mass="44872">MRAAKILVTTIAAAMIFTGFFAIFAAAEGTSFDDAKVIGQGTYSGMVTSDYYYKVNVPAYKAILVTLTAGNNAWVSLQIYNNERQDVGLWGHASANDGEKDYAFYDGKSVTSYAVYIKISNLHFFTSSNYTIQIEFRPGDVMAGAQEIEPGKNISGMLKGSLEAHWYKINVPPYKALLVTLTAKSNSEIELELYNKNRESIGSPAYAENGGSDTTFYDAKSTSSYTVYLRIANSKLSEYSGYTLRAEFRPGDVMAGAQGISNGQTISDEIKCSFEAHWYKINVPKGKLLNVSFTSNGGEIDVTLYNSAGNVVDWKYGTKGYVNTETLGESGTIYIKVTAYEYHNTVNYTITPHLKTGSSDVEQMSNVIATTCLGGIIIAIVIIVLIIILIVKVSRGKKEKTQIQQPPKTP</sequence>
<proteinExistence type="predicted"/>